<sequence length="356" mass="37188">MAITDHDRIPEIALSWHRDGKGAALATVVQTWGSAPRQVGAQLAISGGSEIMGSVSGGCVEGAVVVEALDAIGDGRCRILEFGVSDAEAFAVGLACGGTIRVLVEPVGIGDGVPEGLLAELVAARAARRPAAVATDTATWTRRLLAYADAPARFDADRSGFLDDDAPQTFLAVHNPPLRLAIVGAAHIAQPLTLMARAAGYDVTVIDPREAFASETRFPGEAVSHDWPDEALRAHGLDLRTALVTLSHDPKIDDPALVEALRSDVFYIGALGSTRTHAKRVDRLRAAGFSEAEIARIEAPIGLDIGAKSPAEIAIAILAQMTERLRRPDTRPGARPGVPPGAADMPPLRRASGGQG</sequence>
<keyword evidence="5" id="KW-1185">Reference proteome</keyword>
<feature type="compositionally biased region" description="Low complexity" evidence="1">
    <location>
        <begin position="333"/>
        <end position="343"/>
    </location>
</feature>
<dbReference type="SUPFAM" id="SSF51735">
    <property type="entry name" value="NAD(P)-binding Rossmann-fold domains"/>
    <property type="match status" value="1"/>
</dbReference>
<dbReference type="RefSeq" id="WP_200607506.1">
    <property type="nucleotide sequence ID" value="NZ_JAEHHL010000001.1"/>
</dbReference>
<dbReference type="PANTHER" id="PTHR30388:SF4">
    <property type="entry name" value="MOLYBDENUM COFACTOR INSERTION CHAPERONE PAOD"/>
    <property type="match status" value="1"/>
</dbReference>
<feature type="region of interest" description="Disordered" evidence="1">
    <location>
        <begin position="324"/>
        <end position="356"/>
    </location>
</feature>
<gene>
    <name evidence="4" type="ORF">H0I76_04465</name>
</gene>
<evidence type="ECO:0000256" key="1">
    <source>
        <dbReference type="SAM" id="MobiDB-lite"/>
    </source>
</evidence>
<dbReference type="Pfam" id="PF02625">
    <property type="entry name" value="XdhC_CoxI"/>
    <property type="match status" value="1"/>
</dbReference>
<dbReference type="PANTHER" id="PTHR30388">
    <property type="entry name" value="ALDEHYDE OXIDOREDUCTASE MOLYBDENUM COFACTOR ASSEMBLY PROTEIN"/>
    <property type="match status" value="1"/>
</dbReference>
<name>A0A8J7SAM1_9RHOB</name>
<dbReference type="EMBL" id="JAEHHL010000001">
    <property type="protein sequence ID" value="MBK0398432.1"/>
    <property type="molecule type" value="Genomic_DNA"/>
</dbReference>
<evidence type="ECO:0000259" key="3">
    <source>
        <dbReference type="Pfam" id="PF13478"/>
    </source>
</evidence>
<feature type="domain" description="XdhC- CoxI" evidence="2">
    <location>
        <begin position="16"/>
        <end position="83"/>
    </location>
</feature>
<dbReference type="InterPro" id="IPR036291">
    <property type="entry name" value="NAD(P)-bd_dom_sf"/>
</dbReference>
<proteinExistence type="predicted"/>
<feature type="domain" description="XdhC Rossmann" evidence="3">
    <location>
        <begin position="180"/>
        <end position="321"/>
    </location>
</feature>
<dbReference type="AlphaFoldDB" id="A0A8J7SAM1"/>
<dbReference type="InterPro" id="IPR027051">
    <property type="entry name" value="XdhC_Rossmann_dom"/>
</dbReference>
<organism evidence="4 5">
    <name type="scientific">Thermohalobaculum xanthum</name>
    <dbReference type="NCBI Taxonomy" id="2753746"/>
    <lineage>
        <taxon>Bacteria</taxon>
        <taxon>Pseudomonadati</taxon>
        <taxon>Pseudomonadota</taxon>
        <taxon>Alphaproteobacteria</taxon>
        <taxon>Rhodobacterales</taxon>
        <taxon>Paracoccaceae</taxon>
        <taxon>Thermohalobaculum</taxon>
    </lineage>
</organism>
<dbReference type="Pfam" id="PF13478">
    <property type="entry name" value="XdhC_C"/>
    <property type="match status" value="1"/>
</dbReference>
<evidence type="ECO:0000259" key="2">
    <source>
        <dbReference type="Pfam" id="PF02625"/>
    </source>
</evidence>
<evidence type="ECO:0000313" key="5">
    <source>
        <dbReference type="Proteomes" id="UP000655420"/>
    </source>
</evidence>
<evidence type="ECO:0000313" key="4">
    <source>
        <dbReference type="EMBL" id="MBK0398432.1"/>
    </source>
</evidence>
<dbReference type="InterPro" id="IPR052698">
    <property type="entry name" value="MoCofactor_Util/Proc"/>
</dbReference>
<accession>A0A8J7SAM1</accession>
<dbReference type="Gene3D" id="3.40.50.720">
    <property type="entry name" value="NAD(P)-binding Rossmann-like Domain"/>
    <property type="match status" value="1"/>
</dbReference>
<dbReference type="Proteomes" id="UP000655420">
    <property type="component" value="Unassembled WGS sequence"/>
</dbReference>
<comment type="caution">
    <text evidence="4">The sequence shown here is derived from an EMBL/GenBank/DDBJ whole genome shotgun (WGS) entry which is preliminary data.</text>
</comment>
<dbReference type="InterPro" id="IPR003777">
    <property type="entry name" value="XdhC_CoxI"/>
</dbReference>
<protein>
    <submittedName>
        <fullName evidence="4">XdhC family protein</fullName>
    </submittedName>
</protein>
<reference evidence="4" key="1">
    <citation type="submission" date="2020-12" db="EMBL/GenBank/DDBJ databases">
        <title>Bacterial taxonomy.</title>
        <authorList>
            <person name="Pan X."/>
        </authorList>
    </citation>
    <scope>NUCLEOTIDE SEQUENCE</scope>
    <source>
        <strain evidence="4">M0105</strain>
    </source>
</reference>